<dbReference type="SUPFAM" id="SSF49313">
    <property type="entry name" value="Cadherin-like"/>
    <property type="match status" value="2"/>
</dbReference>
<evidence type="ECO:0000256" key="2">
    <source>
        <dbReference type="ARBA" id="ARBA00022692"/>
    </source>
</evidence>
<protein>
    <recommendedName>
        <fullName evidence="9">Cadherin domain-containing protein</fullName>
    </recommendedName>
</protein>
<sequence length="148" mass="16332">GEVNYEEINMFEMYVQAKDKGPNPMMGNCKVVIHLIDMNDNHPEISIKSLMSPVQENVAVGTVVALIGVTDVDSGDNGKTDCRISEDLPFTLKKSSDSFYELVVAQPLDRETDPEYEVTLMVTDRGVPSLSSNKTLTLKLLDVNDNPP</sequence>
<dbReference type="EMBL" id="AHAT01005351">
    <property type="status" value="NOT_ANNOTATED_CDS"/>
    <property type="molecule type" value="Genomic_DNA"/>
</dbReference>
<evidence type="ECO:0000256" key="5">
    <source>
        <dbReference type="ARBA" id="ARBA00022989"/>
    </source>
</evidence>
<reference evidence="10" key="2">
    <citation type="submission" date="2025-08" db="UniProtKB">
        <authorList>
            <consortium name="Ensembl"/>
        </authorList>
    </citation>
    <scope>IDENTIFICATION</scope>
</reference>
<evidence type="ECO:0000259" key="9">
    <source>
        <dbReference type="PROSITE" id="PS50268"/>
    </source>
</evidence>
<dbReference type="InterPro" id="IPR020894">
    <property type="entry name" value="Cadherin_CS"/>
</dbReference>
<dbReference type="eggNOG" id="KOG3594">
    <property type="taxonomic scope" value="Eukaryota"/>
</dbReference>
<name>W5NP49_LEPOC</name>
<dbReference type="PANTHER" id="PTHR24028:SF288">
    <property type="entry name" value="PROTOCADHERIN ALPHA-C2-LIKE-RELATED"/>
    <property type="match status" value="1"/>
</dbReference>
<dbReference type="Bgee" id="ENSLOCG00000018307">
    <property type="expression patterns" value="Expressed in camera-type eye and 3 other cell types or tissues"/>
</dbReference>
<dbReference type="PROSITE" id="PS00232">
    <property type="entry name" value="CADHERIN_1"/>
    <property type="match status" value="1"/>
</dbReference>
<dbReference type="PANTHER" id="PTHR24028">
    <property type="entry name" value="CADHERIN-87A"/>
    <property type="match status" value="1"/>
</dbReference>
<dbReference type="STRING" id="7918.ENSLOCP00000022408"/>
<keyword evidence="11" id="KW-1185">Reference proteome</keyword>
<evidence type="ECO:0000256" key="1">
    <source>
        <dbReference type="ARBA" id="ARBA00004167"/>
    </source>
</evidence>
<dbReference type="InterPro" id="IPR050174">
    <property type="entry name" value="Protocadherin/Cadherin-CA"/>
</dbReference>
<keyword evidence="4 8" id="KW-0106">Calcium</keyword>
<dbReference type="InParanoid" id="W5NP49"/>
<organism evidence="10 11">
    <name type="scientific">Lepisosteus oculatus</name>
    <name type="common">Spotted gar</name>
    <dbReference type="NCBI Taxonomy" id="7918"/>
    <lineage>
        <taxon>Eukaryota</taxon>
        <taxon>Metazoa</taxon>
        <taxon>Chordata</taxon>
        <taxon>Craniata</taxon>
        <taxon>Vertebrata</taxon>
        <taxon>Euteleostomi</taxon>
        <taxon>Actinopterygii</taxon>
        <taxon>Neopterygii</taxon>
        <taxon>Holostei</taxon>
        <taxon>Semionotiformes</taxon>
        <taxon>Lepisosteidae</taxon>
        <taxon>Lepisosteus</taxon>
    </lineage>
</organism>
<dbReference type="PRINTS" id="PR00205">
    <property type="entry name" value="CADHERIN"/>
</dbReference>
<dbReference type="SMART" id="SM00112">
    <property type="entry name" value="CA"/>
    <property type="match status" value="1"/>
</dbReference>
<feature type="domain" description="Cadherin" evidence="9">
    <location>
        <begin position="3"/>
        <end position="45"/>
    </location>
</feature>
<feature type="domain" description="Cadherin" evidence="9">
    <location>
        <begin position="54"/>
        <end position="148"/>
    </location>
</feature>
<dbReference type="FunFam" id="2.60.40.60:FF:000129">
    <property type="entry name" value="protocadherin alpha-C2 isoform X1"/>
    <property type="match status" value="1"/>
</dbReference>
<dbReference type="InterPro" id="IPR002126">
    <property type="entry name" value="Cadherin-like_dom"/>
</dbReference>
<dbReference type="Proteomes" id="UP000018468">
    <property type="component" value="Linkage group LG6"/>
</dbReference>
<dbReference type="GO" id="GO:0005886">
    <property type="term" value="C:plasma membrane"/>
    <property type="evidence" value="ECO:0007669"/>
    <property type="project" value="InterPro"/>
</dbReference>
<dbReference type="GeneTree" id="ENSGT00940000164725"/>
<reference evidence="10" key="3">
    <citation type="submission" date="2025-09" db="UniProtKB">
        <authorList>
            <consortium name="Ensembl"/>
        </authorList>
    </citation>
    <scope>IDENTIFICATION</scope>
</reference>
<evidence type="ECO:0000256" key="3">
    <source>
        <dbReference type="ARBA" id="ARBA00022737"/>
    </source>
</evidence>
<keyword evidence="7" id="KW-0325">Glycoprotein</keyword>
<dbReference type="HOGENOM" id="CLU_127435_0_0_1"/>
<dbReference type="Gene3D" id="2.60.40.60">
    <property type="entry name" value="Cadherins"/>
    <property type="match status" value="2"/>
</dbReference>
<keyword evidence="5" id="KW-1133">Transmembrane helix</keyword>
<evidence type="ECO:0000256" key="7">
    <source>
        <dbReference type="ARBA" id="ARBA00023180"/>
    </source>
</evidence>
<dbReference type="PROSITE" id="PS50268">
    <property type="entry name" value="CADHERIN_2"/>
    <property type="match status" value="2"/>
</dbReference>
<evidence type="ECO:0000313" key="10">
    <source>
        <dbReference type="Ensembl" id="ENSLOCP00000022408.1"/>
    </source>
</evidence>
<dbReference type="GO" id="GO:0009653">
    <property type="term" value="P:anatomical structure morphogenesis"/>
    <property type="evidence" value="ECO:0007669"/>
    <property type="project" value="UniProtKB-ARBA"/>
</dbReference>
<dbReference type="Pfam" id="PF00028">
    <property type="entry name" value="Cadherin"/>
    <property type="match status" value="1"/>
</dbReference>
<keyword evidence="6" id="KW-0472">Membrane</keyword>
<evidence type="ECO:0000256" key="4">
    <source>
        <dbReference type="ARBA" id="ARBA00022837"/>
    </source>
</evidence>
<dbReference type="AlphaFoldDB" id="W5NP49"/>
<dbReference type="InterPro" id="IPR015919">
    <property type="entry name" value="Cadherin-like_sf"/>
</dbReference>
<dbReference type="GO" id="GO:0005509">
    <property type="term" value="F:calcium ion binding"/>
    <property type="evidence" value="ECO:0007669"/>
    <property type="project" value="UniProtKB-UniRule"/>
</dbReference>
<keyword evidence="2" id="KW-0812">Transmembrane</keyword>
<evidence type="ECO:0000256" key="6">
    <source>
        <dbReference type="ARBA" id="ARBA00023136"/>
    </source>
</evidence>
<keyword evidence="3" id="KW-0677">Repeat</keyword>
<evidence type="ECO:0000313" key="11">
    <source>
        <dbReference type="Proteomes" id="UP000018468"/>
    </source>
</evidence>
<comment type="subcellular location">
    <subcellularLocation>
        <location evidence="1">Membrane</location>
        <topology evidence="1">Single-pass membrane protein</topology>
    </subcellularLocation>
</comment>
<dbReference type="Ensembl" id="ENSLOCT00000022449.1">
    <property type="protein sequence ID" value="ENSLOCP00000022408.1"/>
    <property type="gene ID" value="ENSLOCG00000018307.1"/>
</dbReference>
<dbReference type="FunFam" id="2.60.40.60:FF:000464">
    <property type="entry name" value="Protocadherin extracellular domain"/>
    <property type="match status" value="1"/>
</dbReference>
<evidence type="ECO:0000256" key="8">
    <source>
        <dbReference type="PROSITE-ProRule" id="PRU00043"/>
    </source>
</evidence>
<dbReference type="OMA" id="EINMFEM"/>
<accession>W5NP49</accession>
<dbReference type="CDD" id="cd11304">
    <property type="entry name" value="Cadherin_repeat"/>
    <property type="match status" value="2"/>
</dbReference>
<reference evidence="11" key="1">
    <citation type="submission" date="2011-12" db="EMBL/GenBank/DDBJ databases">
        <title>The Draft Genome of Lepisosteus oculatus.</title>
        <authorList>
            <consortium name="The Broad Institute Genome Assembly &amp; Analysis Group"/>
            <consortium name="Computational R&amp;D Group"/>
            <consortium name="and Sequencing Platform"/>
            <person name="Di Palma F."/>
            <person name="Alfoldi J."/>
            <person name="Johnson J."/>
            <person name="Berlin A."/>
            <person name="Gnerre S."/>
            <person name="Jaffe D."/>
            <person name="MacCallum I."/>
            <person name="Young S."/>
            <person name="Walker B.J."/>
            <person name="Lander E.S."/>
            <person name="Lindblad-Toh K."/>
        </authorList>
    </citation>
    <scope>NUCLEOTIDE SEQUENCE [LARGE SCALE GENOMIC DNA]</scope>
</reference>
<dbReference type="GO" id="GO:0007156">
    <property type="term" value="P:homophilic cell adhesion via plasma membrane adhesion molecules"/>
    <property type="evidence" value="ECO:0007669"/>
    <property type="project" value="InterPro"/>
</dbReference>
<proteinExistence type="predicted"/>